<evidence type="ECO:0000256" key="1">
    <source>
        <dbReference type="ARBA" id="ARBA00008226"/>
    </source>
</evidence>
<gene>
    <name evidence="9" type="primary">alaS</name>
    <name evidence="11" type="ORF">COT81_03270</name>
</gene>
<dbReference type="GO" id="GO:0005524">
    <property type="term" value="F:ATP binding"/>
    <property type="evidence" value="ECO:0007669"/>
    <property type="project" value="UniProtKB-UniRule"/>
</dbReference>
<organism evidence="11 12">
    <name type="scientific">Candidatus Buchananbacteria bacterium CG10_big_fil_rev_8_21_14_0_10_42_9</name>
    <dbReference type="NCBI Taxonomy" id="1974526"/>
    <lineage>
        <taxon>Bacteria</taxon>
        <taxon>Candidatus Buchananiibacteriota</taxon>
    </lineage>
</organism>
<evidence type="ECO:0000313" key="12">
    <source>
        <dbReference type="Proteomes" id="UP000230935"/>
    </source>
</evidence>
<dbReference type="GO" id="GO:0000049">
    <property type="term" value="F:tRNA binding"/>
    <property type="evidence" value="ECO:0007669"/>
    <property type="project" value="UniProtKB-KW"/>
</dbReference>
<protein>
    <recommendedName>
        <fullName evidence="9">Alanine--tRNA ligase</fullName>
        <ecNumber evidence="9">6.1.1.7</ecNumber>
    </recommendedName>
    <alternativeName>
        <fullName evidence="9">Alanyl-tRNA synthetase</fullName>
        <shortName evidence="9">AlaRS</shortName>
    </alternativeName>
</protein>
<dbReference type="GO" id="GO:0005737">
    <property type="term" value="C:cytoplasm"/>
    <property type="evidence" value="ECO:0007669"/>
    <property type="project" value="UniProtKB-SubCell"/>
</dbReference>
<evidence type="ECO:0000313" key="11">
    <source>
        <dbReference type="EMBL" id="PIS05051.1"/>
    </source>
</evidence>
<comment type="domain">
    <text evidence="9">Consists of three domains; the N-terminal catalytic domain, the editing domain and the C-terminal C-Ala domain. The editing domain removes incorrectly charged amino acids, while the C-Ala domain, along with tRNA(Ala), serves as a bridge to cooperatively bring together the editing and aminoacylation centers thus stimulating deacylation of misacylated tRNAs.</text>
</comment>
<reference evidence="12" key="1">
    <citation type="submission" date="2017-09" db="EMBL/GenBank/DDBJ databases">
        <title>Depth-based differentiation of microbial function through sediment-hosted aquifers and enrichment of novel symbionts in the deep terrestrial subsurface.</title>
        <authorList>
            <person name="Probst A.J."/>
            <person name="Ladd B."/>
            <person name="Jarett J.K."/>
            <person name="Geller-Mcgrath D.E."/>
            <person name="Sieber C.M.K."/>
            <person name="Emerson J.B."/>
            <person name="Anantharaman K."/>
            <person name="Thomas B.C."/>
            <person name="Malmstrom R."/>
            <person name="Stieglmeier M."/>
            <person name="Klingl A."/>
            <person name="Woyke T."/>
            <person name="Ryan C.M."/>
            <person name="Banfield J.F."/>
        </authorList>
    </citation>
    <scope>NUCLEOTIDE SEQUENCE [LARGE SCALE GENOMIC DNA]</scope>
</reference>
<dbReference type="InterPro" id="IPR018163">
    <property type="entry name" value="Thr/Ala-tRNA-synth_IIc_edit"/>
</dbReference>
<comment type="function">
    <text evidence="9">Catalyzes the attachment of alanine to tRNA(Ala) in a two-step reaction: alanine is first activated by ATP to form Ala-AMP and then transferred to the acceptor end of tRNA(Ala). Also edits incorrectly charged Ser-tRNA(Ala) and Gly-tRNA(Ala) via its editing domain.</text>
</comment>
<dbReference type="GO" id="GO:0006419">
    <property type="term" value="P:alanyl-tRNA aminoacylation"/>
    <property type="evidence" value="ECO:0007669"/>
    <property type="project" value="UniProtKB-UniRule"/>
</dbReference>
<name>A0A2H0W3E2_9BACT</name>
<evidence type="ECO:0000259" key="10">
    <source>
        <dbReference type="PROSITE" id="PS50860"/>
    </source>
</evidence>
<dbReference type="GO" id="GO:0004813">
    <property type="term" value="F:alanine-tRNA ligase activity"/>
    <property type="evidence" value="ECO:0007669"/>
    <property type="project" value="UniProtKB-UniRule"/>
</dbReference>
<accession>A0A2H0W3E2</accession>
<proteinExistence type="inferred from homology"/>
<feature type="domain" description="Alanyl-transfer RNA synthetases family profile" evidence="10">
    <location>
        <begin position="1"/>
        <end position="601"/>
    </location>
</feature>
<keyword evidence="2 9" id="KW-0820">tRNA-binding</keyword>
<evidence type="ECO:0000256" key="3">
    <source>
        <dbReference type="ARBA" id="ARBA00022598"/>
    </source>
</evidence>
<evidence type="ECO:0000256" key="5">
    <source>
        <dbReference type="ARBA" id="ARBA00022840"/>
    </source>
</evidence>
<evidence type="ECO:0000256" key="8">
    <source>
        <dbReference type="ARBA" id="ARBA00023146"/>
    </source>
</evidence>
<feature type="binding site" evidence="9">
    <location>
        <position position="465"/>
    </location>
    <ligand>
        <name>Zn(2+)</name>
        <dbReference type="ChEBI" id="CHEBI:29105"/>
    </ligand>
</feature>
<evidence type="ECO:0000256" key="9">
    <source>
        <dbReference type="HAMAP-Rule" id="MF_00036"/>
    </source>
</evidence>
<dbReference type="Proteomes" id="UP000230935">
    <property type="component" value="Unassembled WGS sequence"/>
</dbReference>
<evidence type="ECO:0000256" key="2">
    <source>
        <dbReference type="ARBA" id="ARBA00022555"/>
    </source>
</evidence>
<dbReference type="PRINTS" id="PR00980">
    <property type="entry name" value="TRNASYNTHALA"/>
</dbReference>
<comment type="cofactor">
    <cofactor evidence="9">
        <name>Zn(2+)</name>
        <dbReference type="ChEBI" id="CHEBI:29105"/>
    </cofactor>
    <text evidence="9">Binds 1 zinc ion per subunit.</text>
</comment>
<feature type="binding site" evidence="9">
    <location>
        <position position="567"/>
    </location>
    <ligand>
        <name>Zn(2+)</name>
        <dbReference type="ChEBI" id="CHEBI:29105"/>
    </ligand>
</feature>
<dbReference type="NCBIfam" id="NF002436">
    <property type="entry name" value="PRK01584.1"/>
    <property type="match status" value="1"/>
</dbReference>
<evidence type="ECO:0000256" key="7">
    <source>
        <dbReference type="ARBA" id="ARBA00022917"/>
    </source>
</evidence>
<dbReference type="HAMAP" id="MF_00036_B">
    <property type="entry name" value="Ala_tRNA_synth_B"/>
    <property type="match status" value="1"/>
</dbReference>
<evidence type="ECO:0000256" key="4">
    <source>
        <dbReference type="ARBA" id="ARBA00022741"/>
    </source>
</evidence>
<dbReference type="InterPro" id="IPR018162">
    <property type="entry name" value="Ala-tRNA-ligase_IIc_anticod-bd"/>
</dbReference>
<dbReference type="InterPro" id="IPR045864">
    <property type="entry name" value="aa-tRNA-synth_II/BPL/LPL"/>
</dbReference>
<dbReference type="InterPro" id="IPR018164">
    <property type="entry name" value="Ala-tRNA-synth_IIc_N"/>
</dbReference>
<dbReference type="SUPFAM" id="SSF101353">
    <property type="entry name" value="Putative anticodon-binding domain of alanyl-tRNA synthetase (AlaRS)"/>
    <property type="match status" value="1"/>
</dbReference>
<dbReference type="GO" id="GO:0002161">
    <property type="term" value="F:aminoacyl-tRNA deacylase activity"/>
    <property type="evidence" value="ECO:0007669"/>
    <property type="project" value="TreeGrafter"/>
</dbReference>
<evidence type="ECO:0000256" key="6">
    <source>
        <dbReference type="ARBA" id="ARBA00022884"/>
    </source>
</evidence>
<dbReference type="GO" id="GO:0008270">
    <property type="term" value="F:zinc ion binding"/>
    <property type="evidence" value="ECO:0007669"/>
    <property type="project" value="UniProtKB-UniRule"/>
</dbReference>
<keyword evidence="8 9" id="KW-0030">Aminoacyl-tRNA synthetase</keyword>
<dbReference type="SUPFAM" id="SSF55186">
    <property type="entry name" value="ThrRS/AlaRS common domain"/>
    <property type="match status" value="1"/>
</dbReference>
<keyword evidence="9" id="KW-0479">Metal-binding</keyword>
<dbReference type="InterPro" id="IPR018165">
    <property type="entry name" value="Ala-tRNA-synth_IIc_core"/>
</dbReference>
<dbReference type="Gene3D" id="3.30.980.10">
    <property type="entry name" value="Threonyl-trna Synthetase, Chain A, domain 2"/>
    <property type="match status" value="1"/>
</dbReference>
<comment type="subcellular location">
    <subcellularLocation>
        <location evidence="9">Cytoplasm</location>
    </subcellularLocation>
</comment>
<dbReference type="Pfam" id="PF01411">
    <property type="entry name" value="tRNA-synt_2c"/>
    <property type="match status" value="1"/>
</dbReference>
<sequence length="601" mass="68574">MPVDNLREKFLKFFKEKGHTIIKSAPLIPENDPTVLFTTAGMHPLVPYLMGADHPGGKRVADVQKCIRTTDIDEVGDESHLTFFEMLGNWSFGDYFKKEAIEWSWEFLTDKKWLGLDPSRIYVSVFAGDNDAPRDNESIAIWQEQFKKAGIDAKVDKRIFTLGKKDNWWGPAGETGPCGPDTEMFYDTGKKPKEPESPKDFTDNPRYVEIWNDVFMQYNKAASGKFEPLDQKNVDTGMGLERTVAVLGGYNNVYETEFFRPAIKLIEDMSGLQYGKEFSAGESTSRSMRIITDHIKSATFILGDEKGVSPSNLDQGYILRRLIRRAIREAKKLGINRFFTTEIAEFFIAEYSPTYPELAQNKEFIITELMKEEENFNKTLERGLKEFEKMSTDKKIDGREAFVLFATYGFPYEMTEELAKEKGLKINKEEFDAEFAKHQDESRKGLTQKFHGGLADQSEATAKMHTANHLLLEALKRLLGRDVNQKGSNINRERLRLDFNFDRKLTDQEIKQLEDMVNEQIQSGLQITNEVIPLTQAREKGATGVFDSKYEEDVSVYKMGDFSYEICGGPHAKNTADLGKFKIVKEQSSSAGVRRIKAILE</sequence>
<dbReference type="SUPFAM" id="SSF55681">
    <property type="entry name" value="Class II aaRS and biotin synthetases"/>
    <property type="match status" value="1"/>
</dbReference>
<dbReference type="InterPro" id="IPR050058">
    <property type="entry name" value="Ala-tRNA_ligase"/>
</dbReference>
<comment type="caution">
    <text evidence="11">The sequence shown here is derived from an EMBL/GenBank/DDBJ whole genome shotgun (WGS) entry which is preliminary data.</text>
</comment>
<keyword evidence="3 9" id="KW-0436">Ligase</keyword>
<dbReference type="EC" id="6.1.1.7" evidence="9"/>
<dbReference type="InterPro" id="IPR002318">
    <property type="entry name" value="Ala-tRNA-lgiase_IIc"/>
</dbReference>
<dbReference type="Pfam" id="PF07973">
    <property type="entry name" value="tRNA_SAD"/>
    <property type="match status" value="1"/>
</dbReference>
<dbReference type="FunFam" id="3.30.980.10:FF:000004">
    <property type="entry name" value="Alanine--tRNA ligase, cytoplasmic"/>
    <property type="match status" value="1"/>
</dbReference>
<dbReference type="InterPro" id="IPR012947">
    <property type="entry name" value="tRNA_SAD"/>
</dbReference>
<dbReference type="NCBIfam" id="TIGR00344">
    <property type="entry name" value="alaS"/>
    <property type="match status" value="1"/>
</dbReference>
<dbReference type="PANTHER" id="PTHR11777:SF9">
    <property type="entry name" value="ALANINE--TRNA LIGASE, CYTOPLASMIC"/>
    <property type="match status" value="1"/>
</dbReference>
<keyword evidence="9" id="KW-0963">Cytoplasm</keyword>
<keyword evidence="6 9" id="KW-0694">RNA-binding</keyword>
<feature type="binding site" evidence="9">
    <location>
        <position position="571"/>
    </location>
    <ligand>
        <name>Zn(2+)</name>
        <dbReference type="ChEBI" id="CHEBI:29105"/>
    </ligand>
</feature>
<dbReference type="PROSITE" id="PS50860">
    <property type="entry name" value="AA_TRNA_LIGASE_II_ALA"/>
    <property type="match status" value="1"/>
</dbReference>
<dbReference type="AlphaFoldDB" id="A0A2H0W3E2"/>
<dbReference type="CDD" id="cd00673">
    <property type="entry name" value="AlaRS_core"/>
    <property type="match status" value="1"/>
</dbReference>
<dbReference type="InterPro" id="IPR023033">
    <property type="entry name" value="Ala_tRNA_ligase_euk/bac"/>
</dbReference>
<dbReference type="PANTHER" id="PTHR11777">
    <property type="entry name" value="ALANYL-TRNA SYNTHETASE"/>
    <property type="match status" value="1"/>
</dbReference>
<feature type="binding site" evidence="9">
    <location>
        <position position="469"/>
    </location>
    <ligand>
        <name>Zn(2+)</name>
        <dbReference type="ChEBI" id="CHEBI:29105"/>
    </ligand>
</feature>
<keyword evidence="9" id="KW-0862">Zinc</keyword>
<comment type="catalytic activity">
    <reaction evidence="9">
        <text>tRNA(Ala) + L-alanine + ATP = L-alanyl-tRNA(Ala) + AMP + diphosphate</text>
        <dbReference type="Rhea" id="RHEA:12540"/>
        <dbReference type="Rhea" id="RHEA-COMP:9657"/>
        <dbReference type="Rhea" id="RHEA-COMP:9923"/>
        <dbReference type="ChEBI" id="CHEBI:30616"/>
        <dbReference type="ChEBI" id="CHEBI:33019"/>
        <dbReference type="ChEBI" id="CHEBI:57972"/>
        <dbReference type="ChEBI" id="CHEBI:78442"/>
        <dbReference type="ChEBI" id="CHEBI:78497"/>
        <dbReference type="ChEBI" id="CHEBI:456215"/>
        <dbReference type="EC" id="6.1.1.7"/>
    </reaction>
</comment>
<keyword evidence="4 9" id="KW-0547">Nucleotide-binding</keyword>
<dbReference type="Gene3D" id="3.30.930.10">
    <property type="entry name" value="Bira Bifunctional Protein, Domain 2"/>
    <property type="match status" value="1"/>
</dbReference>
<dbReference type="EMBL" id="PEZZ01000024">
    <property type="protein sequence ID" value="PIS05051.1"/>
    <property type="molecule type" value="Genomic_DNA"/>
</dbReference>
<keyword evidence="7 9" id="KW-0648">Protein biosynthesis</keyword>
<comment type="similarity">
    <text evidence="1 9">Belongs to the class-II aminoacyl-tRNA synthetase family.</text>
</comment>
<dbReference type="SMART" id="SM00863">
    <property type="entry name" value="tRNA_SAD"/>
    <property type="match status" value="1"/>
</dbReference>
<dbReference type="Gene3D" id="3.30.54.20">
    <property type="match status" value="1"/>
</dbReference>
<keyword evidence="5 9" id="KW-0067">ATP-binding</keyword>